<sequence>MAASNSVLPIVRFSISSSSSPVKPHHQSSLIMNQLSSFRGLAINCSASSDMGASSLPDPMNLRHNHMSSLALFGMEMNDNSSYKWRRVLLKLKCEARLNADYNGYSEGGCISDSPGLQLWLVGVIFFVDPLGLGVVDLNVHLPITLATMESIGIPTRVQTALHMSEVAEPYIRRRAVRHLEKGRVVIFAAGTGNPFFTTDTAAALRCAEINAEVVLKATNVDGVYDDDPRRNPNARLHDTLTYHEVTSKDLSVMDMTAITLCQENNIPGGDDEAPPPPRPGTEEYDLWVKNAKALHAIQISCGAHTIAQFRADESAKYEWGRLAEKRPAPLPQGSGLLLHQGDGEEKRQSSDFQEQAWGHPRGCGVLVQCSKNVAAWSSSSSSSVATGFRFHRRLKWKAAGGTTEKARISEWVAHENAIFDVCWMKDDSYILTASGDQTIKVWDAQEKKCTGVLMLHTGSVKCLSSHSTNSDLVVSGSRDESFAVWDLRCKINSRSRSDEVCLAPTILVKGAHPSSQARRGRRGKPAVATITSVLYLKDDISIAMSRAADSVVKFWDTRKLKSHVTQACPQPEVASKKAISSDADYILSGSSKGNAHIWKVNKPQAEPIILKNHHGELTAVDWCPSEMGRWQSSIISYQERCNLDVTRRVFFLVISSYYYSETWALLAQTGVCMDSTKNSRWTTLTLD</sequence>
<dbReference type="SMART" id="SM00320">
    <property type="entry name" value="WD40"/>
    <property type="match status" value="3"/>
</dbReference>
<keyword evidence="2 6" id="KW-0853">WD repeat</keyword>
<dbReference type="PRINTS" id="PR00320">
    <property type="entry name" value="GPROTEINBRPT"/>
</dbReference>
<keyword evidence="8" id="KW-0418">Kinase</keyword>
<dbReference type="EMBL" id="VEPZ02000271">
    <property type="protein sequence ID" value="KAE8728248.1"/>
    <property type="molecule type" value="Genomic_DNA"/>
</dbReference>
<dbReference type="InterPro" id="IPR036322">
    <property type="entry name" value="WD40_repeat_dom_sf"/>
</dbReference>
<evidence type="ECO:0000256" key="4">
    <source>
        <dbReference type="ARBA" id="ARBA00022786"/>
    </source>
</evidence>
<dbReference type="Pfam" id="PF00400">
    <property type="entry name" value="WD40"/>
    <property type="match status" value="2"/>
</dbReference>
<organism evidence="8 9">
    <name type="scientific">Hibiscus syriacus</name>
    <name type="common">Rose of Sharon</name>
    <dbReference type="NCBI Taxonomy" id="106335"/>
    <lineage>
        <taxon>Eukaryota</taxon>
        <taxon>Viridiplantae</taxon>
        <taxon>Streptophyta</taxon>
        <taxon>Embryophyta</taxon>
        <taxon>Tracheophyta</taxon>
        <taxon>Spermatophyta</taxon>
        <taxon>Magnoliopsida</taxon>
        <taxon>eudicotyledons</taxon>
        <taxon>Gunneridae</taxon>
        <taxon>Pentapetalae</taxon>
        <taxon>rosids</taxon>
        <taxon>malvids</taxon>
        <taxon>Malvales</taxon>
        <taxon>Malvaceae</taxon>
        <taxon>Malvoideae</taxon>
        <taxon>Hibiscus</taxon>
    </lineage>
</organism>
<dbReference type="Gene3D" id="3.40.1160.10">
    <property type="entry name" value="Acetylglutamate kinase-like"/>
    <property type="match status" value="1"/>
</dbReference>
<dbReference type="PROSITE" id="PS50082">
    <property type="entry name" value="WD_REPEATS_2"/>
    <property type="match status" value="2"/>
</dbReference>
<evidence type="ECO:0000313" key="8">
    <source>
        <dbReference type="EMBL" id="KAE8728248.1"/>
    </source>
</evidence>
<dbReference type="PANTHER" id="PTHR22852:SF0">
    <property type="entry name" value="DENTICLELESS PROTEIN HOMOLOG"/>
    <property type="match status" value="1"/>
</dbReference>
<keyword evidence="3" id="KW-0677">Repeat</keyword>
<evidence type="ECO:0000256" key="2">
    <source>
        <dbReference type="ARBA" id="ARBA00022574"/>
    </source>
</evidence>
<evidence type="ECO:0000256" key="3">
    <source>
        <dbReference type="ARBA" id="ARBA00022737"/>
    </source>
</evidence>
<protein>
    <submittedName>
        <fullName evidence="8">Uridylate kinase</fullName>
    </submittedName>
</protein>
<dbReference type="InterPro" id="IPR051865">
    <property type="entry name" value="WD-repeat_CDT2_adapter"/>
</dbReference>
<keyword evidence="4" id="KW-0833">Ubl conjugation pathway</keyword>
<feature type="repeat" description="WD" evidence="6">
    <location>
        <begin position="454"/>
        <end position="489"/>
    </location>
</feature>
<dbReference type="Gene3D" id="2.130.10.10">
    <property type="entry name" value="YVTN repeat-like/Quinoprotein amine dehydrogenase"/>
    <property type="match status" value="2"/>
</dbReference>
<dbReference type="GO" id="GO:0030674">
    <property type="term" value="F:protein-macromolecule adaptor activity"/>
    <property type="evidence" value="ECO:0007669"/>
    <property type="project" value="TreeGrafter"/>
</dbReference>
<evidence type="ECO:0000256" key="1">
    <source>
        <dbReference type="ARBA" id="ARBA00004906"/>
    </source>
</evidence>
<evidence type="ECO:0000256" key="5">
    <source>
        <dbReference type="ARBA" id="ARBA00038344"/>
    </source>
</evidence>
<evidence type="ECO:0000259" key="7">
    <source>
        <dbReference type="Pfam" id="PF00696"/>
    </source>
</evidence>
<keyword evidence="9" id="KW-1185">Reference proteome</keyword>
<dbReference type="SUPFAM" id="SSF53633">
    <property type="entry name" value="Carbamate kinase-like"/>
    <property type="match status" value="1"/>
</dbReference>
<comment type="similarity">
    <text evidence="5">Belongs to the WD repeat cdt2 family.</text>
</comment>
<dbReference type="GO" id="GO:0005634">
    <property type="term" value="C:nucleus"/>
    <property type="evidence" value="ECO:0007669"/>
    <property type="project" value="TreeGrafter"/>
</dbReference>
<dbReference type="PROSITE" id="PS50294">
    <property type="entry name" value="WD_REPEATS_REGION"/>
    <property type="match status" value="2"/>
</dbReference>
<comment type="caution">
    <text evidence="8">The sequence shown here is derived from an EMBL/GenBank/DDBJ whole genome shotgun (WGS) entry which is preliminary data.</text>
</comment>
<dbReference type="SUPFAM" id="SSF50978">
    <property type="entry name" value="WD40 repeat-like"/>
    <property type="match status" value="1"/>
</dbReference>
<evidence type="ECO:0000256" key="6">
    <source>
        <dbReference type="PROSITE-ProRule" id="PRU00221"/>
    </source>
</evidence>
<dbReference type="PANTHER" id="PTHR22852">
    <property type="entry name" value="LETHAL 2 DENTICLELESS PROTEIN RETINOIC ACID-REGULATED NUCLEAR MATRIX-ASSOCIATED PROTEIN"/>
    <property type="match status" value="1"/>
</dbReference>
<feature type="domain" description="Aspartate/glutamate/uridylate kinase" evidence="7">
    <location>
        <begin position="164"/>
        <end position="268"/>
    </location>
</feature>
<feature type="repeat" description="WD" evidence="6">
    <location>
        <begin position="412"/>
        <end position="453"/>
    </location>
</feature>
<keyword evidence="8" id="KW-0808">Transferase</keyword>
<gene>
    <name evidence="8" type="ORF">F3Y22_tig00004661pilonHSYRG00004</name>
</gene>
<dbReference type="GO" id="GO:0043161">
    <property type="term" value="P:proteasome-mediated ubiquitin-dependent protein catabolic process"/>
    <property type="evidence" value="ECO:0007669"/>
    <property type="project" value="TreeGrafter"/>
</dbReference>
<dbReference type="AlphaFoldDB" id="A0A6A3CM06"/>
<evidence type="ECO:0000313" key="9">
    <source>
        <dbReference type="Proteomes" id="UP000436088"/>
    </source>
</evidence>
<dbReference type="GO" id="GO:0016301">
    <property type="term" value="F:kinase activity"/>
    <property type="evidence" value="ECO:0007669"/>
    <property type="project" value="UniProtKB-KW"/>
</dbReference>
<dbReference type="InterPro" id="IPR001680">
    <property type="entry name" value="WD40_rpt"/>
</dbReference>
<dbReference type="Pfam" id="PF00696">
    <property type="entry name" value="AA_kinase"/>
    <property type="match status" value="1"/>
</dbReference>
<dbReference type="InterPro" id="IPR020472">
    <property type="entry name" value="WD40_PAC1"/>
</dbReference>
<proteinExistence type="inferred from homology"/>
<dbReference type="InterPro" id="IPR015943">
    <property type="entry name" value="WD40/YVTN_repeat-like_dom_sf"/>
</dbReference>
<dbReference type="InterPro" id="IPR001048">
    <property type="entry name" value="Asp/Glu/Uridylate_kinase"/>
</dbReference>
<comment type="pathway">
    <text evidence="1">Protein modification; protein ubiquitination.</text>
</comment>
<reference evidence="8" key="1">
    <citation type="submission" date="2019-09" db="EMBL/GenBank/DDBJ databases">
        <title>Draft genome information of white flower Hibiscus syriacus.</title>
        <authorList>
            <person name="Kim Y.-M."/>
        </authorList>
    </citation>
    <scope>NUCLEOTIDE SEQUENCE [LARGE SCALE GENOMIC DNA]</scope>
    <source>
        <strain evidence="8">YM2019G1</strain>
    </source>
</reference>
<dbReference type="Proteomes" id="UP000436088">
    <property type="component" value="Unassembled WGS sequence"/>
</dbReference>
<dbReference type="InterPro" id="IPR036393">
    <property type="entry name" value="AceGlu_kinase-like_sf"/>
</dbReference>
<accession>A0A6A3CM06</accession>
<name>A0A6A3CM06_HIBSY</name>